<protein>
    <submittedName>
        <fullName evidence="1">Uncharacterized protein</fullName>
    </submittedName>
</protein>
<comment type="caution">
    <text evidence="1">The sequence shown here is derived from an EMBL/GenBank/DDBJ whole genome shotgun (WGS) entry which is preliminary data.</text>
</comment>
<evidence type="ECO:0000313" key="2">
    <source>
        <dbReference type="Proteomes" id="UP000696931"/>
    </source>
</evidence>
<dbReference type="AlphaFoldDB" id="A0A933SBC1"/>
<reference evidence="1" key="1">
    <citation type="submission" date="2020-07" db="EMBL/GenBank/DDBJ databases">
        <title>Huge and variable diversity of episymbiotic CPR bacteria and DPANN archaea in groundwater ecosystems.</title>
        <authorList>
            <person name="He C.Y."/>
            <person name="Keren R."/>
            <person name="Whittaker M."/>
            <person name="Farag I.F."/>
            <person name="Doudna J."/>
            <person name="Cate J.H.D."/>
            <person name="Banfield J.F."/>
        </authorList>
    </citation>
    <scope>NUCLEOTIDE SEQUENCE</scope>
    <source>
        <strain evidence="1">NC_groundwater_1813_Pr3_B-0.1um_71_17</strain>
    </source>
</reference>
<organism evidence="1 2">
    <name type="scientific">Eiseniibacteriota bacterium</name>
    <dbReference type="NCBI Taxonomy" id="2212470"/>
    <lineage>
        <taxon>Bacteria</taxon>
        <taxon>Candidatus Eiseniibacteriota</taxon>
    </lineage>
</organism>
<dbReference type="Proteomes" id="UP000696931">
    <property type="component" value="Unassembled WGS sequence"/>
</dbReference>
<sequence length="78" mass="8443">MNLLLPQTREAIVLAARIVDLHGDRFVDVTLRFDEPGAAPVTSRVSGTECPHDLAEGERVTARLVLGIVTRVVRPGTP</sequence>
<evidence type="ECO:0000313" key="1">
    <source>
        <dbReference type="EMBL" id="MBI5168663.1"/>
    </source>
</evidence>
<dbReference type="EMBL" id="JACRIW010000032">
    <property type="protein sequence ID" value="MBI5168663.1"/>
    <property type="molecule type" value="Genomic_DNA"/>
</dbReference>
<proteinExistence type="predicted"/>
<name>A0A933SBC1_UNCEI</name>
<accession>A0A933SBC1</accession>
<gene>
    <name evidence="1" type="ORF">HZA61_04155</name>
</gene>